<evidence type="ECO:0000256" key="4">
    <source>
        <dbReference type="ARBA" id="ARBA00022833"/>
    </source>
</evidence>
<keyword evidence="4 5" id="KW-0862">Zinc</keyword>
<dbReference type="Pfam" id="PF01556">
    <property type="entry name" value="DnaJ_C"/>
    <property type="match status" value="2"/>
</dbReference>
<sequence>MYHPDKCGGDPSASEKFKLVNESYEILMDSVKRQLYDRYGPSLNPPGPNCYPPPSHPMPKKKGVDLVQPIIITLAELFTGTIKKIQVTRNILCKNCKGSGTNKENAIPYKCLMCDGGRVRYLDVLVECNNCFGTGIVYQDRDSCQYCAGRKLKSETRKLVVDIMKGSHYGEKVSFFGEGDEQVEATTGNLVFIISPAPDAAHQENVNSYTHPKSISPNFNGKFKRVGNDLFIKLHVPLVEALTGGEIKITHMDSRDIYCRWNADEILSQESLYKMEGEGMPIVGQPRNGDLYIKFIVDFPKKLSTKQQQLLRSTFNHTLQLDTTSDHPPIHPVPPEEHNQFKHNLKQPNYQTPKTTHPHEYTQDHPTTTEPEAPQCTQM</sequence>
<evidence type="ECO:0000259" key="8">
    <source>
        <dbReference type="PROSITE" id="PS51188"/>
    </source>
</evidence>
<dbReference type="PROSITE" id="PS50076">
    <property type="entry name" value="DNAJ_2"/>
    <property type="match status" value="1"/>
</dbReference>
<evidence type="ECO:0000313" key="9">
    <source>
        <dbReference type="EMBL" id="NDV32273.1"/>
    </source>
</evidence>
<dbReference type="EMBL" id="GIBP01003304">
    <property type="protein sequence ID" value="NDV32273.1"/>
    <property type="molecule type" value="Transcribed_RNA"/>
</dbReference>
<feature type="domain" description="J" evidence="7">
    <location>
        <begin position="1"/>
        <end position="40"/>
    </location>
</feature>
<dbReference type="InterPro" id="IPR002939">
    <property type="entry name" value="DnaJ_C"/>
</dbReference>
<dbReference type="InterPro" id="IPR036410">
    <property type="entry name" value="HSP_DnaJ_Cys-rich_dom_sf"/>
</dbReference>
<evidence type="ECO:0000256" key="1">
    <source>
        <dbReference type="ARBA" id="ARBA00022723"/>
    </source>
</evidence>
<accession>A0A6B2L5F6</accession>
<evidence type="ECO:0000256" key="6">
    <source>
        <dbReference type="SAM" id="MobiDB-lite"/>
    </source>
</evidence>
<dbReference type="InterPro" id="IPR008971">
    <property type="entry name" value="HSP40/DnaJ_pept-bd"/>
</dbReference>
<evidence type="ECO:0000256" key="2">
    <source>
        <dbReference type="ARBA" id="ARBA00022737"/>
    </source>
</evidence>
<feature type="compositionally biased region" description="Polar residues" evidence="6">
    <location>
        <begin position="346"/>
        <end position="355"/>
    </location>
</feature>
<feature type="region of interest" description="Disordered" evidence="6">
    <location>
        <begin position="322"/>
        <end position="341"/>
    </location>
</feature>
<keyword evidence="2" id="KW-0677">Repeat</keyword>
<keyword evidence="1 5" id="KW-0479">Metal-binding</keyword>
<dbReference type="CDD" id="cd06257">
    <property type="entry name" value="DnaJ"/>
    <property type="match status" value="1"/>
</dbReference>
<dbReference type="SUPFAM" id="SSF57938">
    <property type="entry name" value="DnaJ/Hsp40 cysteine-rich domain"/>
    <property type="match status" value="1"/>
</dbReference>
<dbReference type="InterPro" id="IPR036869">
    <property type="entry name" value="J_dom_sf"/>
</dbReference>
<feature type="compositionally biased region" description="Polar residues" evidence="6">
    <location>
        <begin position="364"/>
        <end position="379"/>
    </location>
</feature>
<dbReference type="GO" id="GO:0008270">
    <property type="term" value="F:zinc ion binding"/>
    <property type="evidence" value="ECO:0007669"/>
    <property type="project" value="UniProtKB-KW"/>
</dbReference>
<keyword evidence="3 5" id="KW-0863">Zinc-finger</keyword>
<dbReference type="Gene3D" id="2.60.260.20">
    <property type="entry name" value="Urease metallochaperone UreE, N-terminal domain"/>
    <property type="match status" value="2"/>
</dbReference>
<dbReference type="GO" id="GO:0051082">
    <property type="term" value="F:unfolded protein binding"/>
    <property type="evidence" value="ECO:0007669"/>
    <property type="project" value="InterPro"/>
</dbReference>
<dbReference type="GO" id="GO:0006457">
    <property type="term" value="P:protein folding"/>
    <property type="evidence" value="ECO:0007669"/>
    <property type="project" value="InterPro"/>
</dbReference>
<name>A0A6B2L5F6_9EUKA</name>
<dbReference type="CDD" id="cd10747">
    <property type="entry name" value="DnaJ_C"/>
    <property type="match status" value="1"/>
</dbReference>
<dbReference type="InterPro" id="IPR018253">
    <property type="entry name" value="DnaJ_domain_CS"/>
</dbReference>
<dbReference type="FunFam" id="2.60.260.20:FF:000013">
    <property type="entry name" value="DnaJ subfamily B member 11"/>
    <property type="match status" value="1"/>
</dbReference>
<protein>
    <recommendedName>
        <fullName evidence="10">J domain-containing protein</fullName>
    </recommendedName>
</protein>
<dbReference type="InterPro" id="IPR001305">
    <property type="entry name" value="HSP_DnaJ_Cys-rich_dom"/>
</dbReference>
<dbReference type="PROSITE" id="PS51188">
    <property type="entry name" value="ZF_CR"/>
    <property type="match status" value="1"/>
</dbReference>
<evidence type="ECO:0008006" key="10">
    <source>
        <dbReference type="Google" id="ProtNLM"/>
    </source>
</evidence>
<dbReference type="Pfam" id="PF00226">
    <property type="entry name" value="DnaJ"/>
    <property type="match status" value="1"/>
</dbReference>
<dbReference type="GO" id="GO:0030544">
    <property type="term" value="F:Hsp70 protein binding"/>
    <property type="evidence" value="ECO:0007669"/>
    <property type="project" value="InterPro"/>
</dbReference>
<dbReference type="AlphaFoldDB" id="A0A6B2L5F6"/>
<dbReference type="InterPro" id="IPR044713">
    <property type="entry name" value="DNJA1/2-like"/>
</dbReference>
<reference evidence="9" key="1">
    <citation type="journal article" date="2020" name="J. Eukaryot. Microbiol.">
        <title>De novo Sequencing, Assembly and Annotation of the Transcriptome for the Free-Living Testate Amoeba Arcella intermedia.</title>
        <authorList>
            <person name="Ribeiro G.M."/>
            <person name="Porfirio-Sousa A.L."/>
            <person name="Maurer-Alcala X.X."/>
            <person name="Katz L.A."/>
            <person name="Lahr D.J.G."/>
        </authorList>
    </citation>
    <scope>NUCLEOTIDE SEQUENCE</scope>
</reference>
<feature type="region of interest" description="Disordered" evidence="6">
    <location>
        <begin position="346"/>
        <end position="379"/>
    </location>
</feature>
<feature type="domain" description="CR-type" evidence="8">
    <location>
        <begin position="80"/>
        <end position="156"/>
    </location>
</feature>
<dbReference type="PROSITE" id="PS00636">
    <property type="entry name" value="DNAJ_1"/>
    <property type="match status" value="1"/>
</dbReference>
<dbReference type="SUPFAM" id="SSF46565">
    <property type="entry name" value="Chaperone J-domain"/>
    <property type="match status" value="1"/>
</dbReference>
<feature type="compositionally biased region" description="Basic and acidic residues" evidence="6">
    <location>
        <begin position="324"/>
        <end position="340"/>
    </location>
</feature>
<dbReference type="SUPFAM" id="SSF49493">
    <property type="entry name" value="HSP40/DnaJ peptide-binding domain"/>
    <property type="match status" value="2"/>
</dbReference>
<dbReference type="PRINTS" id="PR00625">
    <property type="entry name" value="JDOMAIN"/>
</dbReference>
<dbReference type="PANTHER" id="PTHR43888">
    <property type="entry name" value="DNAJ-LIKE-2, ISOFORM A-RELATED"/>
    <property type="match status" value="1"/>
</dbReference>
<evidence type="ECO:0000256" key="3">
    <source>
        <dbReference type="ARBA" id="ARBA00022771"/>
    </source>
</evidence>
<evidence type="ECO:0000259" key="7">
    <source>
        <dbReference type="PROSITE" id="PS50076"/>
    </source>
</evidence>
<dbReference type="Gene3D" id="2.10.230.10">
    <property type="entry name" value="Heat shock protein DnaJ, cysteine-rich domain"/>
    <property type="match status" value="1"/>
</dbReference>
<proteinExistence type="predicted"/>
<feature type="zinc finger region" description="CR-type" evidence="5">
    <location>
        <begin position="80"/>
        <end position="156"/>
    </location>
</feature>
<evidence type="ECO:0000256" key="5">
    <source>
        <dbReference type="PROSITE-ProRule" id="PRU00546"/>
    </source>
</evidence>
<dbReference type="InterPro" id="IPR001623">
    <property type="entry name" value="DnaJ_domain"/>
</dbReference>
<dbReference type="Gene3D" id="1.10.287.110">
    <property type="entry name" value="DnaJ domain"/>
    <property type="match status" value="1"/>
</dbReference>
<organism evidence="9">
    <name type="scientific">Arcella intermedia</name>
    <dbReference type="NCBI Taxonomy" id="1963864"/>
    <lineage>
        <taxon>Eukaryota</taxon>
        <taxon>Amoebozoa</taxon>
        <taxon>Tubulinea</taxon>
        <taxon>Elardia</taxon>
        <taxon>Arcellinida</taxon>
        <taxon>Sphaerothecina</taxon>
        <taxon>Arcellidae</taxon>
        <taxon>Arcella</taxon>
    </lineage>
</organism>